<sequence length="423" mass="46293">MSVSSLSTDNSEENADSVFETFSNYPSGVSVNDRLGITGIGVKDYRDTDNDVKENGTVSELQRWSEAVKTIEPGVVDDRRTGSTHLAVSNCETISEALEEDSVTAVQTQLALPVSKPLKKLTIVEETNHAEPVTDSVTRTTYPAHKLRPSTAAGFRSNDTSRRHTLYVSSGSVMEESDFDIKNRRHSSVCAGTDKQSDKTRTLLQKRRKSSATSLRAPLPTGAKSNSSATSERHQQVGVDKPRPRAVTLPNKRCETPDSVPPKSPLSLKNFSSETQSAPPLGSHPHNLHTNSHSTHQTAQRGLQKPVRDHQADKLNHHPSDTLGNTGDAESGSSERPASSQWRRELAREKPPGLSPSVSSLGTVIKAAMVFSKAARQRALSSMVEEHNVDTREVIRQERLRVLQSRASVLNKIMSQFPVQGNR</sequence>
<feature type="compositionally biased region" description="Basic and acidic residues" evidence="1">
    <location>
        <begin position="342"/>
        <end position="351"/>
    </location>
</feature>
<dbReference type="Proteomes" id="UP001519460">
    <property type="component" value="Unassembled WGS sequence"/>
</dbReference>
<feature type="region of interest" description="Disordered" evidence="1">
    <location>
        <begin position="188"/>
        <end position="358"/>
    </location>
</feature>
<name>A0ABD0LDD0_9CAEN</name>
<feature type="compositionally biased region" description="Polar residues" evidence="1">
    <location>
        <begin position="267"/>
        <end position="278"/>
    </location>
</feature>
<feature type="compositionally biased region" description="Basic and acidic residues" evidence="1">
    <location>
        <begin position="306"/>
        <end position="320"/>
    </location>
</feature>
<evidence type="ECO:0000313" key="3">
    <source>
        <dbReference type="Proteomes" id="UP001519460"/>
    </source>
</evidence>
<keyword evidence="3" id="KW-1185">Reference proteome</keyword>
<feature type="compositionally biased region" description="Polar residues" evidence="1">
    <location>
        <begin position="288"/>
        <end position="301"/>
    </location>
</feature>
<evidence type="ECO:0000313" key="2">
    <source>
        <dbReference type="EMBL" id="KAK7497253.1"/>
    </source>
</evidence>
<gene>
    <name evidence="2" type="ORF">BaRGS_00011547</name>
</gene>
<feature type="compositionally biased region" description="Polar residues" evidence="1">
    <location>
        <begin position="331"/>
        <end position="341"/>
    </location>
</feature>
<reference evidence="2 3" key="1">
    <citation type="journal article" date="2023" name="Sci. Data">
        <title>Genome assembly of the Korean intertidal mud-creeper Batillaria attramentaria.</title>
        <authorList>
            <person name="Patra A.K."/>
            <person name="Ho P.T."/>
            <person name="Jun S."/>
            <person name="Lee S.J."/>
            <person name="Kim Y."/>
            <person name="Won Y.J."/>
        </authorList>
    </citation>
    <scope>NUCLEOTIDE SEQUENCE [LARGE SCALE GENOMIC DNA]</scope>
    <source>
        <strain evidence="2">Wonlab-2016</strain>
    </source>
</reference>
<protein>
    <submittedName>
        <fullName evidence="2">Uncharacterized protein</fullName>
    </submittedName>
</protein>
<evidence type="ECO:0000256" key="1">
    <source>
        <dbReference type="SAM" id="MobiDB-lite"/>
    </source>
</evidence>
<dbReference type="AlphaFoldDB" id="A0ABD0LDD0"/>
<accession>A0ABD0LDD0</accession>
<feature type="compositionally biased region" description="Basic and acidic residues" evidence="1">
    <location>
        <begin position="231"/>
        <end position="243"/>
    </location>
</feature>
<dbReference type="EMBL" id="JACVVK020000060">
    <property type="protein sequence ID" value="KAK7497253.1"/>
    <property type="molecule type" value="Genomic_DNA"/>
</dbReference>
<comment type="caution">
    <text evidence="2">The sequence shown here is derived from an EMBL/GenBank/DDBJ whole genome shotgun (WGS) entry which is preliminary data.</text>
</comment>
<proteinExistence type="predicted"/>
<organism evidence="2 3">
    <name type="scientific">Batillaria attramentaria</name>
    <dbReference type="NCBI Taxonomy" id="370345"/>
    <lineage>
        <taxon>Eukaryota</taxon>
        <taxon>Metazoa</taxon>
        <taxon>Spiralia</taxon>
        <taxon>Lophotrochozoa</taxon>
        <taxon>Mollusca</taxon>
        <taxon>Gastropoda</taxon>
        <taxon>Caenogastropoda</taxon>
        <taxon>Sorbeoconcha</taxon>
        <taxon>Cerithioidea</taxon>
        <taxon>Batillariidae</taxon>
        <taxon>Batillaria</taxon>
    </lineage>
</organism>